<proteinExistence type="predicted"/>
<sequence length="53" mass="6518">MPKEPKPMREIHQIQERFFNKERKLSSRERIRKLHKEATEIIRKYGLKIKTAV</sequence>
<comment type="caution">
    <text evidence="1">The sequence shown here is derived from an EMBL/GenBank/DDBJ whole genome shotgun (WGS) entry which is preliminary data.</text>
</comment>
<gene>
    <name evidence="1" type="ORF">LCGC14_2707050</name>
</gene>
<dbReference type="AlphaFoldDB" id="A0A0F9C5U8"/>
<name>A0A0F9C5U8_9ZZZZ</name>
<protein>
    <submittedName>
        <fullName evidence="1">Uncharacterized protein</fullName>
    </submittedName>
</protein>
<organism evidence="1">
    <name type="scientific">marine sediment metagenome</name>
    <dbReference type="NCBI Taxonomy" id="412755"/>
    <lineage>
        <taxon>unclassified sequences</taxon>
        <taxon>metagenomes</taxon>
        <taxon>ecological metagenomes</taxon>
    </lineage>
</organism>
<evidence type="ECO:0000313" key="1">
    <source>
        <dbReference type="EMBL" id="KKK92026.1"/>
    </source>
</evidence>
<reference evidence="1" key="1">
    <citation type="journal article" date="2015" name="Nature">
        <title>Complex archaea that bridge the gap between prokaryotes and eukaryotes.</title>
        <authorList>
            <person name="Spang A."/>
            <person name="Saw J.H."/>
            <person name="Jorgensen S.L."/>
            <person name="Zaremba-Niedzwiedzka K."/>
            <person name="Martijn J."/>
            <person name="Lind A.E."/>
            <person name="van Eijk R."/>
            <person name="Schleper C."/>
            <person name="Guy L."/>
            <person name="Ettema T.J."/>
        </authorList>
    </citation>
    <scope>NUCLEOTIDE SEQUENCE</scope>
</reference>
<accession>A0A0F9C5U8</accession>
<dbReference type="EMBL" id="LAZR01048396">
    <property type="protein sequence ID" value="KKK92026.1"/>
    <property type="molecule type" value="Genomic_DNA"/>
</dbReference>